<dbReference type="PANTHER" id="PTHR19282:SF527">
    <property type="entry name" value="TETRASPANIN"/>
    <property type="match status" value="1"/>
</dbReference>
<evidence type="ECO:0000256" key="4">
    <source>
        <dbReference type="ARBA" id="ARBA00022989"/>
    </source>
</evidence>
<keyword evidence="5 6" id="KW-0472">Membrane</keyword>
<feature type="transmembrane region" description="Helical" evidence="6">
    <location>
        <begin position="82"/>
        <end position="105"/>
    </location>
</feature>
<dbReference type="InterPro" id="IPR018499">
    <property type="entry name" value="Tetraspanin/Peripherin"/>
</dbReference>
<dbReference type="PRINTS" id="PR00259">
    <property type="entry name" value="TMFOUR"/>
</dbReference>
<comment type="subcellular location">
    <subcellularLocation>
        <location evidence="1">Membrane</location>
        <topology evidence="1">Multi-pass membrane protein</topology>
    </subcellularLocation>
</comment>
<dbReference type="PIRSF" id="PIRSF002419">
    <property type="entry name" value="Tetraspanin"/>
    <property type="match status" value="1"/>
</dbReference>
<feature type="transmembrane region" description="Helical" evidence="6">
    <location>
        <begin position="12"/>
        <end position="33"/>
    </location>
</feature>
<dbReference type="Pfam" id="PF00335">
    <property type="entry name" value="Tetraspanin"/>
    <property type="match status" value="1"/>
</dbReference>
<evidence type="ECO:0000256" key="2">
    <source>
        <dbReference type="ARBA" id="ARBA00006840"/>
    </source>
</evidence>
<sequence length="200" mass="22020">MVSKTALKAFMLIISTVLFLCGAIIMGIGIWAVADKIFISDIVGNSLYRSASYIMVVVGACIIMTSFIGCTGAVLNNKGLVFFFVLVNGQMFVLLMTAAILGAVFRDNIEGDLQEDMKRGIRSQYGTSVEYSEENRDITQAWDMLQQRGCFFAAREFVVEQANILLGIGFSFCVFLLTAIVVGVMFILKLGEDSRGSYEY</sequence>
<proteinExistence type="inferred from homology"/>
<dbReference type="EMBL" id="CP111015">
    <property type="protein sequence ID" value="WAR03046.1"/>
    <property type="molecule type" value="Genomic_DNA"/>
</dbReference>
<evidence type="ECO:0000313" key="8">
    <source>
        <dbReference type="Proteomes" id="UP001164746"/>
    </source>
</evidence>
<comment type="similarity">
    <text evidence="2">Belongs to the tetraspanin (TM4SF) family.</text>
</comment>
<dbReference type="InterPro" id="IPR000301">
    <property type="entry name" value="Tetraspanin_animals"/>
</dbReference>
<feature type="transmembrane region" description="Helical" evidence="6">
    <location>
        <begin position="53"/>
        <end position="75"/>
    </location>
</feature>
<keyword evidence="4 6" id="KW-1133">Transmembrane helix</keyword>
<keyword evidence="3 6" id="KW-0812">Transmembrane</keyword>
<protein>
    <submittedName>
        <fullName evidence="7">TSN9-like protein</fullName>
    </submittedName>
</protein>
<dbReference type="Proteomes" id="UP001164746">
    <property type="component" value="Chromosome 4"/>
</dbReference>
<evidence type="ECO:0000256" key="1">
    <source>
        <dbReference type="ARBA" id="ARBA00004141"/>
    </source>
</evidence>
<feature type="transmembrane region" description="Helical" evidence="6">
    <location>
        <begin position="164"/>
        <end position="188"/>
    </location>
</feature>
<evidence type="ECO:0000256" key="6">
    <source>
        <dbReference type="SAM" id="Phobius"/>
    </source>
</evidence>
<evidence type="ECO:0000256" key="3">
    <source>
        <dbReference type="ARBA" id="ARBA00022692"/>
    </source>
</evidence>
<dbReference type="PANTHER" id="PTHR19282">
    <property type="entry name" value="TETRASPANIN"/>
    <property type="match status" value="1"/>
</dbReference>
<gene>
    <name evidence="7" type="ORF">MAR_009604</name>
</gene>
<evidence type="ECO:0000313" key="7">
    <source>
        <dbReference type="EMBL" id="WAR03046.1"/>
    </source>
</evidence>
<name>A0ABY7E3G1_MYAAR</name>
<reference evidence="7" key="1">
    <citation type="submission" date="2022-11" db="EMBL/GenBank/DDBJ databases">
        <title>Centuries of genome instability and evolution in soft-shell clam transmissible cancer (bioRxiv).</title>
        <authorList>
            <person name="Hart S.F.M."/>
            <person name="Yonemitsu M.A."/>
            <person name="Giersch R.M."/>
            <person name="Beal B.F."/>
            <person name="Arriagada G."/>
            <person name="Davis B.W."/>
            <person name="Ostrander E.A."/>
            <person name="Goff S.P."/>
            <person name="Metzger M.J."/>
        </authorList>
    </citation>
    <scope>NUCLEOTIDE SEQUENCE</scope>
    <source>
        <strain evidence="7">MELC-2E11</strain>
        <tissue evidence="7">Siphon/mantle</tissue>
    </source>
</reference>
<organism evidence="7 8">
    <name type="scientific">Mya arenaria</name>
    <name type="common">Soft-shell clam</name>
    <dbReference type="NCBI Taxonomy" id="6604"/>
    <lineage>
        <taxon>Eukaryota</taxon>
        <taxon>Metazoa</taxon>
        <taxon>Spiralia</taxon>
        <taxon>Lophotrochozoa</taxon>
        <taxon>Mollusca</taxon>
        <taxon>Bivalvia</taxon>
        <taxon>Autobranchia</taxon>
        <taxon>Heteroconchia</taxon>
        <taxon>Euheterodonta</taxon>
        <taxon>Imparidentia</taxon>
        <taxon>Neoheterodontei</taxon>
        <taxon>Myida</taxon>
        <taxon>Myoidea</taxon>
        <taxon>Myidae</taxon>
        <taxon>Mya</taxon>
    </lineage>
</organism>
<evidence type="ECO:0000256" key="5">
    <source>
        <dbReference type="ARBA" id="ARBA00023136"/>
    </source>
</evidence>
<accession>A0ABY7E3G1</accession>
<keyword evidence="8" id="KW-1185">Reference proteome</keyword>